<evidence type="ECO:0000313" key="1">
    <source>
        <dbReference type="EMBL" id="RQH19765.1"/>
    </source>
</evidence>
<reference evidence="1 2" key="1">
    <citation type="journal article" date="2018" name="ACS Chem. Biol.">
        <title>Ketoreductase domain dysfunction expands chemodiversity: malyngamide biosynthesis in the cyanobacterium Okeania hirsuta.</title>
        <authorList>
            <person name="Moss N.A."/>
            <person name="Leao T."/>
            <person name="Rankin M."/>
            <person name="McCullough T.M."/>
            <person name="Qu P."/>
            <person name="Korobeynikov A."/>
            <person name="Smith J.L."/>
            <person name="Gerwick L."/>
            <person name="Gerwick W.H."/>
        </authorList>
    </citation>
    <scope>NUCLEOTIDE SEQUENCE [LARGE SCALE GENOMIC DNA]</scope>
    <source>
        <strain evidence="1 2">PAB10Feb10-1</strain>
    </source>
</reference>
<accession>A0A3N6NTF9</accession>
<keyword evidence="2" id="KW-1185">Reference proteome</keyword>
<protein>
    <submittedName>
        <fullName evidence="1">Uncharacterized protein</fullName>
    </submittedName>
</protein>
<comment type="caution">
    <text evidence="1">The sequence shown here is derived from an EMBL/GenBank/DDBJ whole genome shotgun (WGS) entry which is preliminary data.</text>
</comment>
<dbReference type="Proteomes" id="UP000269154">
    <property type="component" value="Unassembled WGS sequence"/>
</dbReference>
<evidence type="ECO:0000313" key="2">
    <source>
        <dbReference type="Proteomes" id="UP000269154"/>
    </source>
</evidence>
<dbReference type="EMBL" id="RCBY01000438">
    <property type="protein sequence ID" value="RQH19765.1"/>
    <property type="molecule type" value="Genomic_DNA"/>
</dbReference>
<dbReference type="AlphaFoldDB" id="A0A3N6NTF9"/>
<proteinExistence type="predicted"/>
<organism evidence="1 2">
    <name type="scientific">Okeania hirsuta</name>
    <dbReference type="NCBI Taxonomy" id="1458930"/>
    <lineage>
        <taxon>Bacteria</taxon>
        <taxon>Bacillati</taxon>
        <taxon>Cyanobacteriota</taxon>
        <taxon>Cyanophyceae</taxon>
        <taxon>Oscillatoriophycideae</taxon>
        <taxon>Oscillatoriales</taxon>
        <taxon>Microcoleaceae</taxon>
        <taxon>Okeania</taxon>
    </lineage>
</organism>
<name>A0A3N6NTF9_9CYAN</name>
<gene>
    <name evidence="1" type="ORF">D5R40_32415</name>
</gene>
<sequence>MEGPKLFPSAFPETSFDKWKGNDKGRRSLDRAPLDLYCQLIFKKVDKFRLVEMWKKKAKINWALSFELLLRFSCGLLLLCRDSIVMQSIVP</sequence>